<dbReference type="InterPro" id="IPR036291">
    <property type="entry name" value="NAD(P)-bd_dom_sf"/>
</dbReference>
<evidence type="ECO:0000313" key="5">
    <source>
        <dbReference type="EMBL" id="GAG52101.1"/>
    </source>
</evidence>
<dbReference type="PRINTS" id="PR00076">
    <property type="entry name" value="6PGDHDRGNASE"/>
</dbReference>
<dbReference type="Pfam" id="PF00393">
    <property type="entry name" value="6PGD"/>
    <property type="match status" value="1"/>
</dbReference>
<evidence type="ECO:0000259" key="4">
    <source>
        <dbReference type="SMART" id="SM01350"/>
    </source>
</evidence>
<dbReference type="InterPro" id="IPR008927">
    <property type="entry name" value="6-PGluconate_DH-like_C_sf"/>
</dbReference>
<dbReference type="InterPro" id="IPR006115">
    <property type="entry name" value="6PGDH_NADP-bd"/>
</dbReference>
<dbReference type="GO" id="GO:0006098">
    <property type="term" value="P:pentose-phosphate shunt"/>
    <property type="evidence" value="ECO:0007669"/>
    <property type="project" value="InterPro"/>
</dbReference>
<keyword evidence="3" id="KW-0311">Gluconate utilization</keyword>
<dbReference type="SMART" id="SM01350">
    <property type="entry name" value="6PGD"/>
    <property type="match status" value="1"/>
</dbReference>
<dbReference type="GO" id="GO:0050661">
    <property type="term" value="F:NADP binding"/>
    <property type="evidence" value="ECO:0007669"/>
    <property type="project" value="InterPro"/>
</dbReference>
<dbReference type="InterPro" id="IPR006114">
    <property type="entry name" value="6PGDH_C"/>
</dbReference>
<evidence type="ECO:0000256" key="2">
    <source>
        <dbReference type="ARBA" id="ARBA00023002"/>
    </source>
</evidence>
<evidence type="ECO:0000256" key="1">
    <source>
        <dbReference type="ARBA" id="ARBA00008419"/>
    </source>
</evidence>
<dbReference type="GO" id="GO:0004616">
    <property type="term" value="F:phosphogluconate dehydrogenase (decarboxylating) activity"/>
    <property type="evidence" value="ECO:0007669"/>
    <property type="project" value="InterPro"/>
</dbReference>
<dbReference type="SUPFAM" id="SSF51735">
    <property type="entry name" value="NAD(P)-binding Rossmann-fold domains"/>
    <property type="match status" value="1"/>
</dbReference>
<dbReference type="InterPro" id="IPR013328">
    <property type="entry name" value="6PGD_dom2"/>
</dbReference>
<feature type="non-terminal residue" evidence="5">
    <location>
        <position position="213"/>
    </location>
</feature>
<gene>
    <name evidence="5" type="ORF">S01H1_81112</name>
</gene>
<feature type="domain" description="6-phosphogluconate dehydrogenase C-terminal" evidence="4">
    <location>
        <begin position="118"/>
        <end position="213"/>
    </location>
</feature>
<dbReference type="Gene3D" id="3.40.50.720">
    <property type="entry name" value="NAD(P)-binding Rossmann-like Domain"/>
    <property type="match status" value="1"/>
</dbReference>
<evidence type="ECO:0000256" key="3">
    <source>
        <dbReference type="ARBA" id="ARBA00023064"/>
    </source>
</evidence>
<comment type="similarity">
    <text evidence="1">Belongs to the 6-phosphogluconate dehydrogenase family.</text>
</comment>
<dbReference type="PROSITE" id="PS00461">
    <property type="entry name" value="6PGD"/>
    <property type="match status" value="1"/>
</dbReference>
<protein>
    <recommendedName>
        <fullName evidence="4">6-phosphogluconate dehydrogenase C-terminal domain-containing protein</fullName>
    </recommendedName>
</protein>
<proteinExistence type="inferred from homology"/>
<dbReference type="GO" id="GO:0019521">
    <property type="term" value="P:D-gluconate metabolic process"/>
    <property type="evidence" value="ECO:0007669"/>
    <property type="project" value="UniProtKB-KW"/>
</dbReference>
<dbReference type="Pfam" id="PF03446">
    <property type="entry name" value="NAD_binding_2"/>
    <property type="match status" value="1"/>
</dbReference>
<dbReference type="SUPFAM" id="SSF48179">
    <property type="entry name" value="6-phosphogluconate dehydrogenase C-terminal domain-like"/>
    <property type="match status" value="1"/>
</dbReference>
<comment type="caution">
    <text evidence="5">The sequence shown here is derived from an EMBL/GenBank/DDBJ whole genome shotgun (WGS) entry which is preliminary data.</text>
</comment>
<name>X0ZVH4_9ZZZZ</name>
<dbReference type="InterPro" id="IPR006184">
    <property type="entry name" value="6PGdom_BS"/>
</dbReference>
<organism evidence="5">
    <name type="scientific">marine sediment metagenome</name>
    <dbReference type="NCBI Taxonomy" id="412755"/>
    <lineage>
        <taxon>unclassified sequences</taxon>
        <taxon>metagenomes</taxon>
        <taxon>ecological metagenomes</taxon>
    </lineage>
</organism>
<dbReference type="AlphaFoldDB" id="X0ZVH4"/>
<accession>X0ZVH4</accession>
<dbReference type="EMBL" id="BARS01054854">
    <property type="protein sequence ID" value="GAG52101.1"/>
    <property type="molecule type" value="Genomic_DNA"/>
</dbReference>
<feature type="non-terminal residue" evidence="5">
    <location>
        <position position="1"/>
    </location>
</feature>
<reference evidence="5" key="1">
    <citation type="journal article" date="2014" name="Front. Microbiol.">
        <title>High frequency of phylogenetically diverse reductive dehalogenase-homologous genes in deep subseafloor sedimentary metagenomes.</title>
        <authorList>
            <person name="Kawai M."/>
            <person name="Futagami T."/>
            <person name="Toyoda A."/>
            <person name="Takaki Y."/>
            <person name="Nishi S."/>
            <person name="Hori S."/>
            <person name="Arai W."/>
            <person name="Tsubouchi T."/>
            <person name="Morono Y."/>
            <person name="Uchiyama I."/>
            <person name="Ito T."/>
            <person name="Fujiyama A."/>
            <person name="Inagaki F."/>
            <person name="Takami H."/>
        </authorList>
    </citation>
    <scope>NUCLEOTIDE SEQUENCE</scope>
    <source>
        <strain evidence="5">Expedition CK06-06</strain>
    </source>
</reference>
<dbReference type="PANTHER" id="PTHR11811">
    <property type="entry name" value="6-PHOSPHOGLUCONATE DEHYDROGENASE"/>
    <property type="match status" value="1"/>
</dbReference>
<keyword evidence="2" id="KW-0560">Oxidoreductase</keyword>
<sequence length="213" mass="23130">VASLAVPRKIILMVKAGKPTDTVLEHLFPLLSAHDVVIDGGNAHYSDTERRLEWAREYDVRYLGVGISGGEEGALHGPAIMAGGDPQGYEEVEGILTKIAAVGPEGPCCAYFGPGSSGHYVKMVHNGIEYAIMETIAEAYDLMSRGLEMTTRQMADVFGEWNNGELSSYLFEITEEILRRVDPETGNPLVEMILDQAAQKGTGKWSTQSALDI</sequence>
<dbReference type="Gene3D" id="1.10.1040.10">
    <property type="entry name" value="N-(1-d-carboxylethyl)-l-norvaline Dehydrogenase, domain 2"/>
    <property type="match status" value="1"/>
</dbReference>
<dbReference type="InterPro" id="IPR006183">
    <property type="entry name" value="Pgluconate_DH"/>
</dbReference>